<dbReference type="Proteomes" id="UP000029453">
    <property type="component" value="Unassembled WGS sequence"/>
</dbReference>
<organism evidence="2 3">
    <name type="scientific">Paenibacillus popilliae ATCC 14706</name>
    <dbReference type="NCBI Taxonomy" id="1212764"/>
    <lineage>
        <taxon>Bacteria</taxon>
        <taxon>Bacillati</taxon>
        <taxon>Bacillota</taxon>
        <taxon>Bacilli</taxon>
        <taxon>Bacillales</taxon>
        <taxon>Paenibacillaceae</taxon>
        <taxon>Paenibacillus</taxon>
    </lineage>
</organism>
<proteinExistence type="predicted"/>
<dbReference type="PROSITE" id="PS50943">
    <property type="entry name" value="HTH_CROC1"/>
    <property type="match status" value="1"/>
</dbReference>
<dbReference type="Pfam" id="PF01381">
    <property type="entry name" value="HTH_3"/>
    <property type="match status" value="1"/>
</dbReference>
<evidence type="ECO:0000313" key="2">
    <source>
        <dbReference type="EMBL" id="GAC42765.1"/>
    </source>
</evidence>
<dbReference type="OrthoDB" id="1798756at2"/>
<comment type="caution">
    <text evidence="2">The sequence shown here is derived from an EMBL/GenBank/DDBJ whole genome shotgun (WGS) entry which is preliminary data.</text>
</comment>
<dbReference type="Gene3D" id="1.10.260.40">
    <property type="entry name" value="lambda repressor-like DNA-binding domains"/>
    <property type="match status" value="1"/>
</dbReference>
<dbReference type="GO" id="GO:0003677">
    <property type="term" value="F:DNA binding"/>
    <property type="evidence" value="ECO:0007669"/>
    <property type="project" value="InterPro"/>
</dbReference>
<dbReference type="SUPFAM" id="SSF47413">
    <property type="entry name" value="lambda repressor-like DNA-binding domains"/>
    <property type="match status" value="1"/>
</dbReference>
<dbReference type="InterPro" id="IPR001387">
    <property type="entry name" value="Cro/C1-type_HTH"/>
</dbReference>
<reference evidence="2 3" key="1">
    <citation type="submission" date="2012-10" db="EMBL/GenBank/DDBJ databases">
        <title>Draft Genome Sequence of Paenibacillus popilliae ATCC 14706T.</title>
        <authorList>
            <person name="Iiyama K."/>
            <person name="Mori K."/>
            <person name="Mon H."/>
            <person name="Chieda Y."/>
            <person name="Lee J.M."/>
            <person name="Kusakabe T."/>
            <person name="Tashiro K."/>
            <person name="Asano S."/>
            <person name="Yasunaga-Aoki C."/>
            <person name="Shimizu S."/>
        </authorList>
    </citation>
    <scope>NUCLEOTIDE SEQUENCE [LARGE SCALE GENOMIC DNA]</scope>
    <source>
        <strain evidence="2 3">ATCC 14706</strain>
    </source>
</reference>
<dbReference type="EMBL" id="BALG01000133">
    <property type="protein sequence ID" value="GAC42765.1"/>
    <property type="molecule type" value="Genomic_DNA"/>
</dbReference>
<name>M9LIA8_PAEPP</name>
<keyword evidence="3" id="KW-1185">Reference proteome</keyword>
<dbReference type="AlphaFoldDB" id="M9LIA8"/>
<sequence>MSTIPDWMKDTLRSLRIKFGYSQSEAALLLGISKKTLQLWEKNSGVVSFSKMEVIEEVYNTPRDYIFFGDESAFSEIMKRRVI</sequence>
<dbReference type="RefSeq" id="WP_006286254.1">
    <property type="nucleotide sequence ID" value="NZ_BALG01000133.1"/>
</dbReference>
<protein>
    <submittedName>
        <fullName evidence="2">Predicted transcriptional regulator</fullName>
    </submittedName>
</protein>
<feature type="domain" description="HTH cro/C1-type" evidence="1">
    <location>
        <begin position="12"/>
        <end position="66"/>
    </location>
</feature>
<dbReference type="InterPro" id="IPR010982">
    <property type="entry name" value="Lambda_DNA-bd_dom_sf"/>
</dbReference>
<dbReference type="CDD" id="cd00093">
    <property type="entry name" value="HTH_XRE"/>
    <property type="match status" value="1"/>
</dbReference>
<dbReference type="SMART" id="SM00530">
    <property type="entry name" value="HTH_XRE"/>
    <property type="match status" value="1"/>
</dbReference>
<evidence type="ECO:0000313" key="3">
    <source>
        <dbReference type="Proteomes" id="UP000029453"/>
    </source>
</evidence>
<accession>M9LIA8</accession>
<gene>
    <name evidence="2" type="ORF">PPOP_2125</name>
</gene>
<evidence type="ECO:0000259" key="1">
    <source>
        <dbReference type="PROSITE" id="PS50943"/>
    </source>
</evidence>